<dbReference type="SUPFAM" id="SSF51905">
    <property type="entry name" value="FAD/NAD(P)-binding domain"/>
    <property type="match status" value="2"/>
</dbReference>
<protein>
    <recommendedName>
        <fullName evidence="4">L-ornithine N(5)-monooxygenase</fullName>
    </recommendedName>
</protein>
<dbReference type="PANTHER" id="PTHR38663:SF1">
    <property type="entry name" value="L-ORNITHINE N(5)-MONOOXYGENASE"/>
    <property type="match status" value="1"/>
</dbReference>
<dbReference type="AlphaFoldDB" id="A0AAD7W472"/>
<dbReference type="InterPro" id="IPR036188">
    <property type="entry name" value="FAD/NAD-bd_sf"/>
</dbReference>
<feature type="region of interest" description="Disordered" evidence="1">
    <location>
        <begin position="28"/>
        <end position="74"/>
    </location>
</feature>
<evidence type="ECO:0008006" key="4">
    <source>
        <dbReference type="Google" id="ProtNLM"/>
    </source>
</evidence>
<dbReference type="PANTHER" id="PTHR38663">
    <property type="match status" value="1"/>
</dbReference>
<comment type="caution">
    <text evidence="2">The sequence shown here is derived from an EMBL/GenBank/DDBJ whole genome shotgun (WGS) entry which is preliminary data.</text>
</comment>
<keyword evidence="3" id="KW-1185">Reference proteome</keyword>
<evidence type="ECO:0000256" key="1">
    <source>
        <dbReference type="SAM" id="MobiDB-lite"/>
    </source>
</evidence>
<name>A0AAD7W472_9TELE</name>
<feature type="compositionally biased region" description="Polar residues" evidence="1">
    <location>
        <begin position="294"/>
        <end position="309"/>
    </location>
</feature>
<dbReference type="Gene3D" id="3.50.50.60">
    <property type="entry name" value="FAD/NAD(P)-binding domain"/>
    <property type="match status" value="1"/>
</dbReference>
<evidence type="ECO:0000313" key="2">
    <source>
        <dbReference type="EMBL" id="KAJ8378728.1"/>
    </source>
</evidence>
<feature type="compositionally biased region" description="Basic residues" evidence="1">
    <location>
        <begin position="46"/>
        <end position="56"/>
    </location>
</feature>
<dbReference type="EMBL" id="JAINUG010000313">
    <property type="protein sequence ID" value="KAJ8378728.1"/>
    <property type="molecule type" value="Genomic_DNA"/>
</dbReference>
<evidence type="ECO:0000313" key="3">
    <source>
        <dbReference type="Proteomes" id="UP001221898"/>
    </source>
</evidence>
<sequence length="579" mass="65107">MLDVLIIGGGPQALTLATLLAHPDVHSPRPSTDILDGIQLSQSRSKSGRLRSKRRPPAGEVAEEEASPDPAPSPRLHFRVVDSYGEWAMLWESQFSALNIPHLRSHTLVHTDPLNKKALQDFIVSHERTAELHALPEHICILDENAYFNDNRLGKRNKRRLSTSAGLRRSLYFSLPGTQTSVDFFQDQVHRYGLDSVLIRGTVDRIVPVMAACSTVPEEPGKHKEVLFFRVLLQGGESIEARRVVMATGPTRAQMVNIPAWVATITETYPEDRLQHSVQLMHQQAHSWRHEAETLQQEARTQQQDSRPNSPAPPPVCHPGERLMVIGGGLTSAHIISIALQQGASHVTWVMRKHLQLKQFDVGDVESLIGRYSHVEHGIQMDGLAYLRQFYSERSLPRRLAMIRQARKGGAVTPEAYTQLLPYIQNGRLTVKPYCQVSEAKWCYRNQSWDISMSCEEHWTGHRIWLATGCKLDVNQDPLLADIIKEFPIQVLDGWPCVSENLQWAPGCPIYLMGQYSALQIGPHAVNLAGGQASSMRIAKDILSQHRGVREGHRTLAGDGAERTRTEEYIQHMHGLMWL</sequence>
<organism evidence="2 3">
    <name type="scientific">Aldrovandia affinis</name>
    <dbReference type="NCBI Taxonomy" id="143900"/>
    <lineage>
        <taxon>Eukaryota</taxon>
        <taxon>Metazoa</taxon>
        <taxon>Chordata</taxon>
        <taxon>Craniata</taxon>
        <taxon>Vertebrata</taxon>
        <taxon>Euteleostomi</taxon>
        <taxon>Actinopterygii</taxon>
        <taxon>Neopterygii</taxon>
        <taxon>Teleostei</taxon>
        <taxon>Notacanthiformes</taxon>
        <taxon>Halosauridae</taxon>
        <taxon>Aldrovandia</taxon>
    </lineage>
</organism>
<gene>
    <name evidence="2" type="ORF">AAFF_G00237060</name>
</gene>
<accession>A0AAD7W472</accession>
<dbReference type="Proteomes" id="UP001221898">
    <property type="component" value="Unassembled WGS sequence"/>
</dbReference>
<proteinExistence type="predicted"/>
<feature type="region of interest" description="Disordered" evidence="1">
    <location>
        <begin position="285"/>
        <end position="319"/>
    </location>
</feature>
<reference evidence="2" key="1">
    <citation type="journal article" date="2023" name="Science">
        <title>Genome structures resolve the early diversification of teleost fishes.</title>
        <authorList>
            <person name="Parey E."/>
            <person name="Louis A."/>
            <person name="Montfort J."/>
            <person name="Bouchez O."/>
            <person name="Roques C."/>
            <person name="Iampietro C."/>
            <person name="Lluch J."/>
            <person name="Castinel A."/>
            <person name="Donnadieu C."/>
            <person name="Desvignes T."/>
            <person name="Floi Bucao C."/>
            <person name="Jouanno E."/>
            <person name="Wen M."/>
            <person name="Mejri S."/>
            <person name="Dirks R."/>
            <person name="Jansen H."/>
            <person name="Henkel C."/>
            <person name="Chen W.J."/>
            <person name="Zahm M."/>
            <person name="Cabau C."/>
            <person name="Klopp C."/>
            <person name="Thompson A.W."/>
            <person name="Robinson-Rechavi M."/>
            <person name="Braasch I."/>
            <person name="Lecointre G."/>
            <person name="Bobe J."/>
            <person name="Postlethwait J.H."/>
            <person name="Berthelot C."/>
            <person name="Roest Crollius H."/>
            <person name="Guiguen Y."/>
        </authorList>
    </citation>
    <scope>NUCLEOTIDE SEQUENCE</scope>
    <source>
        <strain evidence="2">NC1722</strain>
    </source>
</reference>